<evidence type="ECO:0000313" key="2">
    <source>
        <dbReference type="EMBL" id="CAB1412598.1"/>
    </source>
</evidence>
<name>A0A9N7TIG4_PLEPL</name>
<proteinExistence type="predicted"/>
<feature type="compositionally biased region" description="Basic and acidic residues" evidence="1">
    <location>
        <begin position="70"/>
        <end position="110"/>
    </location>
</feature>
<protein>
    <submittedName>
        <fullName evidence="2">Uncharacterized protein</fullName>
    </submittedName>
</protein>
<reference evidence="2" key="1">
    <citation type="submission" date="2020-03" db="EMBL/GenBank/DDBJ databases">
        <authorList>
            <person name="Weist P."/>
        </authorList>
    </citation>
    <scope>NUCLEOTIDE SEQUENCE</scope>
</reference>
<gene>
    <name evidence="2" type="ORF">PLEPLA_LOCUS291</name>
</gene>
<evidence type="ECO:0000313" key="3">
    <source>
        <dbReference type="Proteomes" id="UP001153269"/>
    </source>
</evidence>
<keyword evidence="3" id="KW-1185">Reference proteome</keyword>
<organism evidence="2 3">
    <name type="scientific">Pleuronectes platessa</name>
    <name type="common">European plaice</name>
    <dbReference type="NCBI Taxonomy" id="8262"/>
    <lineage>
        <taxon>Eukaryota</taxon>
        <taxon>Metazoa</taxon>
        <taxon>Chordata</taxon>
        <taxon>Craniata</taxon>
        <taxon>Vertebrata</taxon>
        <taxon>Euteleostomi</taxon>
        <taxon>Actinopterygii</taxon>
        <taxon>Neopterygii</taxon>
        <taxon>Teleostei</taxon>
        <taxon>Neoteleostei</taxon>
        <taxon>Acanthomorphata</taxon>
        <taxon>Carangaria</taxon>
        <taxon>Pleuronectiformes</taxon>
        <taxon>Pleuronectoidei</taxon>
        <taxon>Pleuronectidae</taxon>
        <taxon>Pleuronectes</taxon>
    </lineage>
</organism>
<accession>A0A9N7TIG4</accession>
<dbReference type="Proteomes" id="UP001153269">
    <property type="component" value="Unassembled WGS sequence"/>
</dbReference>
<comment type="caution">
    <text evidence="2">The sequence shown here is derived from an EMBL/GenBank/DDBJ whole genome shotgun (WGS) entry which is preliminary data.</text>
</comment>
<evidence type="ECO:0000256" key="1">
    <source>
        <dbReference type="SAM" id="MobiDB-lite"/>
    </source>
</evidence>
<feature type="region of interest" description="Disordered" evidence="1">
    <location>
        <begin position="66"/>
        <end position="153"/>
    </location>
</feature>
<sequence length="172" mass="19669">MKWASCCEGDWTSSVPPLVEISPRGFWPQREIDIKPRMKIAEAVSVPGSKQFDAIREIMALAWKCTRPGMSERREARETKRVRRRERESRQIEVRDRSQPGKRDEHERSHPPSSLLKHWKTVGGGTGSRPSPLQASGLGSGRGGDQRRMTTSFCWDESTEAALTFRRQHSRL</sequence>
<dbReference type="AlphaFoldDB" id="A0A9N7TIG4"/>
<dbReference type="EMBL" id="CADEAL010000009">
    <property type="protein sequence ID" value="CAB1412598.1"/>
    <property type="molecule type" value="Genomic_DNA"/>
</dbReference>